<feature type="binding site" evidence="4">
    <location>
        <begin position="714"/>
        <end position="721"/>
    </location>
    <ligand>
        <name>ATP</name>
        <dbReference type="ChEBI" id="CHEBI:30616"/>
    </ligand>
</feature>
<keyword evidence="9" id="KW-1185">Reference proteome</keyword>
<dbReference type="SMART" id="SM00240">
    <property type="entry name" value="FHA"/>
    <property type="match status" value="1"/>
</dbReference>
<evidence type="ECO:0000259" key="7">
    <source>
        <dbReference type="PROSITE" id="PS50901"/>
    </source>
</evidence>
<evidence type="ECO:0000256" key="3">
    <source>
        <dbReference type="ARBA" id="ARBA00022840"/>
    </source>
</evidence>
<evidence type="ECO:0000259" key="6">
    <source>
        <dbReference type="PROSITE" id="PS50006"/>
    </source>
</evidence>
<dbReference type="PROSITE" id="PS50006">
    <property type="entry name" value="FHA_DOMAIN"/>
    <property type="match status" value="1"/>
</dbReference>
<sequence length="1558" mass="164475">MKLKLTLVVPRLGLHDVMLSCDVTGTVADAARALLTAGITDDPRLRDVARDRLAPVTLRGRAGASDPVLLLDPMSPISASGLQSGWIVEPVAEFGTRSGERRVIEIGGYLEVMTGAHTGATYSLIAGVNTVGRDQSCRVHLGDRSVSRRHAEIEITAGSGAGIVIRDLGSANGTNLGGPDGQPIAEHLIRRSTEFALGEVVVRITPGPPVPPIPALSHRVMHTRAPRLAPVFPSSLRELPAPPAPAQPNRIPMLAMLAPMMMGGAMFVITQSPMSLMMVAFSPIMMIGSWLDTRIGGKRKQKRDRAKFEESLAADRAALAELRRREIEARSAETPAIAEIADAVERRSGLLWTRRPEHRAFLEVRFGDGVLPSRTQIELPARGDADRAQWDVLQRIATEFSEVAPVPLLERFERCGSIGVVGDPIWAEGMARSLLLQLVGLHSPTELVIACFASPHHAAEWEWLKWLPHVDAVTSPIGSWQLADDESSSIRLIAALEGLLALRRSAASRRSSVRSHLDGETRNDEQHGDAIDDLPTIPAVIVLVLDAVHVDLSRIIALAEEGPDFGIHALWVARAVDDLPAACRTYAELGSAEGAVSFVRSSSRAPLQRLEPVESMRALELARRLAPVEDTSARALDESDLPKAVHLRDLHAVDLLGGAQPVLRAWHRSGSVTATWRLGEEREPISLAAVVGQSPDGPAIVDLRLQGPHALVGGTTGAGKSEFLQSWIMSLAATVGPDRLTFLLVDYKGGAAFAECVDLPHTVGLVTDLSPHLVHRALASLRAELHHREELLAAHGAKDLIAMERRSDAAAPPVLVIVIDEFAALAAEVPQFIDGVIDIAQRGRSLGLHLVMATQRPAGVISDNLRANTNLRVALRMADAADSSDVLGVADAASFAAETPGRGAMKVGPGRARHFQTGYLGGRAVDDRPGALVEVRSLGFAEGAPWSIPPPGRPPQRRRAKPPRDIERLRDGIVAAAREAGVAAPRRPWLDALPEWVGLDALRARALEQLGDTGDAAILGLRDQPTAQAQRPVPIDLEEAGNVAFVGASGTGKTSALVALAASLSASADAHPVQLYAIDAGGGALDVIDALPTVGAVAPLTDRELTVRVLRHLVDLVAERGARYAAARASGLRAFRRTPGGGGEARVVLLIDGFAAFRQSAETRAGADAPMHLLSEIMSAGRSAGVHVVMTSDRAGVIPSAMSSAVQQQYVLRLAGQHDSHAFGVRADVLADAPPGRAVLAGTDEEIQIACVGDGPGSAAQARGLERLADELRAGRVAEAVPVRKAPTHLALTELPVEVAGRPAYGIDTDGFAPLGMPLAGLGVIAGPPGSGLSTAARTCVHAYERWAAGRGAGVERVLLTCVSQGLRAAEEWDRVAFGADEVRDRARALTHALGGRPPSRRAASPTIGSNAIGGGIGDAPVPEAEGPAAAFPSAGRRGVVVIERPADTEGTEALPELVALARAARRSDVLVLFEWEQGSGAGVWDLFTALRQPTWGLALQPDDSEGQTPFRESLGRVKRVDFPAGRGVAIESGRVTPVHVALPGGRAPEHGSAAASR</sequence>
<dbReference type="GO" id="GO:0051301">
    <property type="term" value="P:cell division"/>
    <property type="evidence" value="ECO:0007669"/>
    <property type="project" value="UniProtKB-KW"/>
</dbReference>
<dbReference type="OrthoDB" id="9807790at2"/>
<feature type="domain" description="FtsK" evidence="7">
    <location>
        <begin position="1030"/>
        <end position="1221"/>
    </location>
</feature>
<dbReference type="InterPro" id="IPR000253">
    <property type="entry name" value="FHA_dom"/>
</dbReference>
<dbReference type="PANTHER" id="PTHR22683">
    <property type="entry name" value="SPORULATION PROTEIN RELATED"/>
    <property type="match status" value="1"/>
</dbReference>
<keyword evidence="2 4" id="KW-0547">Nucleotide-binding</keyword>
<dbReference type="Gene3D" id="2.60.200.20">
    <property type="match status" value="1"/>
</dbReference>
<evidence type="ECO:0000313" key="8">
    <source>
        <dbReference type="EMBL" id="KTR85994.1"/>
    </source>
</evidence>
<evidence type="ECO:0000256" key="5">
    <source>
        <dbReference type="SAM" id="MobiDB-lite"/>
    </source>
</evidence>
<dbReference type="SUPFAM" id="SSF52540">
    <property type="entry name" value="P-loop containing nucleoside triphosphate hydrolases"/>
    <property type="match status" value="2"/>
</dbReference>
<gene>
    <name evidence="8" type="ORF">NS354_06845</name>
</gene>
<dbReference type="RefSeq" id="WP_058593827.1">
    <property type="nucleotide sequence ID" value="NZ_LDRK01000032.1"/>
</dbReference>
<dbReference type="GO" id="GO:0003677">
    <property type="term" value="F:DNA binding"/>
    <property type="evidence" value="ECO:0007669"/>
    <property type="project" value="InterPro"/>
</dbReference>
<dbReference type="CDD" id="cd00060">
    <property type="entry name" value="FHA"/>
    <property type="match status" value="1"/>
</dbReference>
<dbReference type="CDD" id="cd01127">
    <property type="entry name" value="TrwB_TraG_TraD_VirD4"/>
    <property type="match status" value="1"/>
</dbReference>
<dbReference type="InterPro" id="IPR008984">
    <property type="entry name" value="SMAD_FHA_dom_sf"/>
</dbReference>
<dbReference type="Proteomes" id="UP000070810">
    <property type="component" value="Unassembled WGS sequence"/>
</dbReference>
<evidence type="ECO:0000313" key="9">
    <source>
        <dbReference type="Proteomes" id="UP000070810"/>
    </source>
</evidence>
<dbReference type="GO" id="GO:0005524">
    <property type="term" value="F:ATP binding"/>
    <property type="evidence" value="ECO:0007669"/>
    <property type="project" value="UniProtKB-UniRule"/>
</dbReference>
<evidence type="ECO:0000256" key="4">
    <source>
        <dbReference type="PROSITE-ProRule" id="PRU00289"/>
    </source>
</evidence>
<dbReference type="InterPro" id="IPR027417">
    <property type="entry name" value="P-loop_NTPase"/>
</dbReference>
<dbReference type="Pfam" id="PF01580">
    <property type="entry name" value="FtsK_SpoIIIE"/>
    <property type="match status" value="2"/>
</dbReference>
<proteinExistence type="predicted"/>
<evidence type="ECO:0000256" key="1">
    <source>
        <dbReference type="ARBA" id="ARBA00022553"/>
    </source>
</evidence>
<dbReference type="EMBL" id="LDRK01000032">
    <property type="protein sequence ID" value="KTR85994.1"/>
    <property type="molecule type" value="Genomic_DNA"/>
</dbReference>
<dbReference type="PROSITE" id="PS50901">
    <property type="entry name" value="FTSK"/>
    <property type="match status" value="2"/>
</dbReference>
<dbReference type="InterPro" id="IPR050206">
    <property type="entry name" value="FtsK/SpoIIIE/SftA"/>
</dbReference>
<dbReference type="InterPro" id="IPR002543">
    <property type="entry name" value="FtsK_dom"/>
</dbReference>
<accession>A0A147ENF1</accession>
<evidence type="ECO:0000256" key="2">
    <source>
        <dbReference type="ARBA" id="ARBA00022741"/>
    </source>
</evidence>
<comment type="caution">
    <text evidence="8">The sequence shown here is derived from an EMBL/GenBank/DDBJ whole genome shotgun (WGS) entry which is preliminary data.</text>
</comment>
<feature type="region of interest" description="Disordered" evidence="5">
    <location>
        <begin position="943"/>
        <end position="964"/>
    </location>
</feature>
<dbReference type="Pfam" id="PF00498">
    <property type="entry name" value="FHA"/>
    <property type="match status" value="1"/>
</dbReference>
<dbReference type="SMART" id="SM00382">
    <property type="entry name" value="AAA"/>
    <property type="match status" value="2"/>
</dbReference>
<name>A0A147ENF1_9MICO</name>
<keyword evidence="8" id="KW-0131">Cell cycle</keyword>
<organism evidence="8 9">
    <name type="scientific">Leucobacter chromiiresistens</name>
    <dbReference type="NCBI Taxonomy" id="1079994"/>
    <lineage>
        <taxon>Bacteria</taxon>
        <taxon>Bacillati</taxon>
        <taxon>Actinomycetota</taxon>
        <taxon>Actinomycetes</taxon>
        <taxon>Micrococcales</taxon>
        <taxon>Microbacteriaceae</taxon>
        <taxon>Leucobacter</taxon>
    </lineage>
</organism>
<dbReference type="Gene3D" id="3.40.50.300">
    <property type="entry name" value="P-loop containing nucleotide triphosphate hydrolases"/>
    <property type="match status" value="4"/>
</dbReference>
<feature type="domain" description="FtsK" evidence="7">
    <location>
        <begin position="696"/>
        <end position="884"/>
    </location>
</feature>
<protein>
    <submittedName>
        <fullName evidence="8">Cell division protein FtsK</fullName>
    </submittedName>
</protein>
<dbReference type="SUPFAM" id="SSF49879">
    <property type="entry name" value="SMAD/FHA domain"/>
    <property type="match status" value="1"/>
</dbReference>
<dbReference type="InterPro" id="IPR003593">
    <property type="entry name" value="AAA+_ATPase"/>
</dbReference>
<dbReference type="PANTHER" id="PTHR22683:SF1">
    <property type="entry name" value="TYPE VII SECRETION SYSTEM PROTEIN ESSC"/>
    <property type="match status" value="1"/>
</dbReference>
<keyword evidence="1" id="KW-0597">Phosphoprotein</keyword>
<keyword evidence="3 4" id="KW-0067">ATP-binding</keyword>
<feature type="binding site" evidence="4">
    <location>
        <begin position="1047"/>
        <end position="1054"/>
    </location>
    <ligand>
        <name>ATP</name>
        <dbReference type="ChEBI" id="CHEBI:30616"/>
    </ligand>
</feature>
<keyword evidence="8" id="KW-0132">Cell division</keyword>
<feature type="domain" description="FHA" evidence="6">
    <location>
        <begin position="129"/>
        <end position="178"/>
    </location>
</feature>
<reference evidence="8 9" key="1">
    <citation type="journal article" date="2016" name="Front. Microbiol.">
        <title>Genomic Resource of Rice Seed Associated Bacteria.</title>
        <authorList>
            <person name="Midha S."/>
            <person name="Bansal K."/>
            <person name="Sharma S."/>
            <person name="Kumar N."/>
            <person name="Patil P.P."/>
            <person name="Chaudhry V."/>
            <person name="Patil P.B."/>
        </authorList>
    </citation>
    <scope>NUCLEOTIDE SEQUENCE [LARGE SCALE GENOMIC DNA]</scope>
    <source>
        <strain evidence="8 9">NS354</strain>
    </source>
</reference>
<dbReference type="PATRIC" id="fig|1079994.3.peg.1487"/>